<dbReference type="PANTHER" id="PTHR47331">
    <property type="entry name" value="PHD-TYPE DOMAIN-CONTAINING PROTEIN"/>
    <property type="match status" value="1"/>
</dbReference>
<dbReference type="PANTHER" id="PTHR47331:SF1">
    <property type="entry name" value="GAG-LIKE PROTEIN"/>
    <property type="match status" value="1"/>
</dbReference>
<sequence length="141" mass="16050">MPSALRMCSTIIWKLKASPCRVFSCSILMFEVVATSSRLLHSSISLLFEKLYTVVSQVEACLNSRPITPLSENPCDLDALTPGHFFIGTSLLALPQEDVSNLQSNRLSRYQHLTQMIQHFWTRWSKDYLSSLQCVENGEFF</sequence>
<accession>V5GQ81</accession>
<feature type="domain" description="DUF5641" evidence="1">
    <location>
        <begin position="108"/>
        <end position="134"/>
    </location>
</feature>
<dbReference type="InterPro" id="IPR040676">
    <property type="entry name" value="DUF5641"/>
</dbReference>
<proteinExistence type="predicted"/>
<evidence type="ECO:0000313" key="2">
    <source>
        <dbReference type="EMBL" id="JAB66304.1"/>
    </source>
</evidence>
<protein>
    <recommendedName>
        <fullName evidence="1">DUF5641 domain-containing protein</fullName>
    </recommendedName>
</protein>
<organism evidence="2">
    <name type="scientific">Anoplophora glabripennis</name>
    <name type="common">Asian longhorn beetle</name>
    <name type="synonym">Anoplophora nobilis</name>
    <dbReference type="NCBI Taxonomy" id="217634"/>
    <lineage>
        <taxon>Eukaryota</taxon>
        <taxon>Metazoa</taxon>
        <taxon>Ecdysozoa</taxon>
        <taxon>Arthropoda</taxon>
        <taxon>Hexapoda</taxon>
        <taxon>Insecta</taxon>
        <taxon>Pterygota</taxon>
        <taxon>Neoptera</taxon>
        <taxon>Endopterygota</taxon>
        <taxon>Coleoptera</taxon>
        <taxon>Polyphaga</taxon>
        <taxon>Cucujiformia</taxon>
        <taxon>Chrysomeloidea</taxon>
        <taxon>Cerambycidae</taxon>
        <taxon>Lamiinae</taxon>
        <taxon>Lamiini</taxon>
        <taxon>Anoplophora</taxon>
    </lineage>
</organism>
<dbReference type="AlphaFoldDB" id="V5GQ81"/>
<name>V5GQ81_ANOGL</name>
<dbReference type="Pfam" id="PF18701">
    <property type="entry name" value="DUF5641"/>
    <property type="match status" value="1"/>
</dbReference>
<dbReference type="EMBL" id="GALX01002162">
    <property type="protein sequence ID" value="JAB66304.1"/>
    <property type="molecule type" value="Transcribed_RNA"/>
</dbReference>
<evidence type="ECO:0000259" key="1">
    <source>
        <dbReference type="Pfam" id="PF18701"/>
    </source>
</evidence>
<reference evidence="2" key="1">
    <citation type="submission" date="2013-07" db="EMBL/GenBank/DDBJ databases">
        <title>Midgut Transcriptome Profiling of Anoplphora glabripennis, a Lignocellulose Degrading, Wood-Boring Cerambycid.</title>
        <authorList>
            <person name="Scully E.D."/>
            <person name="Hoover K."/>
            <person name="Carlson J.E."/>
            <person name="Tien M."/>
            <person name="Geib S.M."/>
        </authorList>
    </citation>
    <scope>NUCLEOTIDE SEQUENCE</scope>
</reference>